<dbReference type="PRINTS" id="PR01805">
    <property type="entry name" value="VACJLIPOPROT"/>
</dbReference>
<reference evidence="4 5" key="1">
    <citation type="submission" date="2024-02" db="EMBL/GenBank/DDBJ databases">
        <title>New especies of Spiribacter isolated from saline water.</title>
        <authorList>
            <person name="Leon M.J."/>
            <person name="De La Haba R."/>
            <person name="Sanchez-Porro C."/>
            <person name="Ventosa A."/>
        </authorList>
    </citation>
    <scope>NUCLEOTIDE SEQUENCE [LARGE SCALE GENOMIC DNA]</scope>
    <source>
        <strain evidence="5">ag22IC6-390</strain>
    </source>
</reference>
<dbReference type="PANTHER" id="PTHR30035">
    <property type="entry name" value="LIPOPROTEIN VACJ-RELATED"/>
    <property type="match status" value="1"/>
</dbReference>
<evidence type="ECO:0000256" key="1">
    <source>
        <dbReference type="ARBA" id="ARBA00010634"/>
    </source>
</evidence>
<feature type="chain" id="PRO_5045454296" evidence="3">
    <location>
        <begin position="23"/>
        <end position="256"/>
    </location>
</feature>
<keyword evidence="2 3" id="KW-0732">Signal</keyword>
<evidence type="ECO:0000256" key="2">
    <source>
        <dbReference type="ARBA" id="ARBA00022729"/>
    </source>
</evidence>
<accession>A0ABV3TDR9</accession>
<keyword evidence="4" id="KW-0449">Lipoprotein</keyword>
<dbReference type="Pfam" id="PF04333">
    <property type="entry name" value="MlaA"/>
    <property type="match status" value="1"/>
</dbReference>
<evidence type="ECO:0000313" key="5">
    <source>
        <dbReference type="Proteomes" id="UP001556709"/>
    </source>
</evidence>
<dbReference type="PANTHER" id="PTHR30035:SF3">
    <property type="entry name" value="INTERMEMBRANE PHOSPHOLIPID TRANSPORT SYSTEM LIPOPROTEIN MLAA"/>
    <property type="match status" value="1"/>
</dbReference>
<feature type="signal peptide" evidence="3">
    <location>
        <begin position="1"/>
        <end position="22"/>
    </location>
</feature>
<dbReference type="EMBL" id="JBAKFM010000004">
    <property type="protein sequence ID" value="MEX0469784.1"/>
    <property type="molecule type" value="Genomic_DNA"/>
</dbReference>
<protein>
    <submittedName>
        <fullName evidence="4">VacJ family lipoprotein</fullName>
    </submittedName>
</protein>
<proteinExistence type="inferred from homology"/>
<dbReference type="PROSITE" id="PS51257">
    <property type="entry name" value="PROKAR_LIPOPROTEIN"/>
    <property type="match status" value="1"/>
</dbReference>
<organism evidence="4 5">
    <name type="scientific">Spiribacter pallidus</name>
    <dbReference type="NCBI Taxonomy" id="1987936"/>
    <lineage>
        <taxon>Bacteria</taxon>
        <taxon>Pseudomonadati</taxon>
        <taxon>Pseudomonadota</taxon>
        <taxon>Gammaproteobacteria</taxon>
        <taxon>Chromatiales</taxon>
        <taxon>Ectothiorhodospiraceae</taxon>
        <taxon>Spiribacter</taxon>
    </lineage>
</organism>
<name>A0ABV3TDR9_9GAMM</name>
<dbReference type="Proteomes" id="UP001556709">
    <property type="component" value="Unassembled WGS sequence"/>
</dbReference>
<evidence type="ECO:0000313" key="4">
    <source>
        <dbReference type="EMBL" id="MEX0469784.1"/>
    </source>
</evidence>
<gene>
    <name evidence="4" type="ORF">V6X73_08595</name>
</gene>
<dbReference type="InterPro" id="IPR007428">
    <property type="entry name" value="MlaA"/>
</dbReference>
<evidence type="ECO:0000256" key="3">
    <source>
        <dbReference type="SAM" id="SignalP"/>
    </source>
</evidence>
<keyword evidence="5" id="KW-1185">Reference proteome</keyword>
<comment type="similarity">
    <text evidence="1">Belongs to the MlaA family.</text>
</comment>
<comment type="caution">
    <text evidence="4">The sequence shown here is derived from an EMBL/GenBank/DDBJ whole genome shotgun (WGS) entry which is preliminary data.</text>
</comment>
<sequence>MTQPRWLAILAAALLLAGCAGGNGPMDTANDPAEPVNRGVYTFNDTFDTYALAPASRGWTAVTSAGVRDRVDNFFTNLETPGFVVNNLLQGKPVDAGRETLRFAINSTVGIVGLFDPAQAWFGLAGRREDFGQTLGVWGAEAGPYLVLPLFGPSGARDVTQYPVGWYTNALTYITLDSLTFGALTAVNVVNSRALAGDTARFRDDAAVDPYVFTRSAYRQYRQSQVHDGDVPLEADPYGDFFEGMEGDDEDASTQP</sequence>
<dbReference type="RefSeq" id="WP_367959499.1">
    <property type="nucleotide sequence ID" value="NZ_JBAKFH010000001.1"/>
</dbReference>